<proteinExistence type="predicted"/>
<dbReference type="Pfam" id="PF03176">
    <property type="entry name" value="MMPL"/>
    <property type="match status" value="2"/>
</dbReference>
<keyword evidence="11" id="KW-1185">Reference proteome</keyword>
<dbReference type="EMBL" id="BAMV01000010">
    <property type="protein sequence ID" value="GAN60137.1"/>
    <property type="molecule type" value="Genomic_DNA"/>
</dbReference>
<keyword evidence="3 6" id="KW-0812">Transmembrane</keyword>
<sequence>MLSAFIGRFIMLCARHAYAVVAVFFILSAGAVFAGVNYLGVTTDTSKMLSPRLEWKQRSDEMARLFPQKENLLVAVIEADLPEEGRETARLLAERLAADHKNFNFAERPDADPYLVRNGLMFLDTKPLGQLLDDTIAAQPFLGALAQDPSARGLFGALSLIAEGVKQGQADLTGFQPALKGFADNLEQALAGKPQPLSWEHLLGGQLSDLAGRYQFVITKPKLDYGSFQPGGDAANAMRRAADSLDYVRSGHAKVHMTGQVQLDDEEFATVAEGMVAGLLGSLALVTIWLMLAVRSWRVVLPIVVTLVVGLLLTTGFAAVAVGTLNLISVAFAILFVGIAVDFAIQFSVRFRAQHQDSRNEQGILAALAETGEETGHQILVAALATSAGFLAFTPTAFLGVAQLGLIAGIGMMVAFVCTTTLLPALLRIFHPPLDCPSMGYAFMQPVDVKIRQMRKPLLIVFGLVALAGIVLVPRLNFDGDPLHTKNPNSEGMKALHLLMTNPQSSPYGAELLVPSLDDAKREADRLAKVPGVHDAMWLGSFVPENQPEKLALIQDAANILLPTLIVPTPRPEPDAQALRDAAQSTATALGGVMDKLSATDPLRRIQAALAKMASAPDTIVVDANHALVRFLPAELDQLRTMLQATPVTLKDVPQSIASNYLLPDGRALVEVHPNGVMSNSNALRSFVTSLQQIEPKMAGSAVDIVESARSIVKAFEQAAVAAIGMIALILFLALRRRLTDMMLVLAPLLLSALMTVILIVLLPETLNFANIIALPLLLGVGVSFNIYFVMNWRDGVKHPLASPTARAVLFSALTTGTAFGSLALSHHPGTASMGRLLLLSLGCTLLATLVFVPALLPKRDIDEN</sequence>
<dbReference type="STRING" id="1231339.Abci_010_002"/>
<reference evidence="9 11" key="2">
    <citation type="submission" date="2019-07" db="EMBL/GenBank/DDBJ databases">
        <title>Whole genome shotgun sequence of Acetobacter cibinongensis NBRC 16605.</title>
        <authorList>
            <person name="Hosoyama A."/>
            <person name="Uohara A."/>
            <person name="Ohji S."/>
            <person name="Ichikawa N."/>
        </authorList>
    </citation>
    <scope>NUCLEOTIDE SEQUENCE [LARGE SCALE GENOMIC DNA]</scope>
    <source>
        <strain evidence="9 11">NBRC 16605</strain>
    </source>
</reference>
<dbReference type="GO" id="GO:0005886">
    <property type="term" value="C:plasma membrane"/>
    <property type="evidence" value="ECO:0007669"/>
    <property type="project" value="UniProtKB-SubCell"/>
</dbReference>
<dbReference type="AlphaFoldDB" id="A0A0D6N2A5"/>
<evidence type="ECO:0000256" key="2">
    <source>
        <dbReference type="ARBA" id="ARBA00022475"/>
    </source>
</evidence>
<feature type="transmembrane region" description="Helical" evidence="6">
    <location>
        <begin position="805"/>
        <end position="825"/>
    </location>
</feature>
<feature type="transmembrane region" description="Helical" evidence="6">
    <location>
        <begin position="742"/>
        <end position="763"/>
    </location>
</feature>
<accession>A0A6N3SNL3</accession>
<feature type="transmembrane region" description="Helical" evidence="6">
    <location>
        <begin position="327"/>
        <end position="349"/>
    </location>
</feature>
<evidence type="ECO:0000256" key="5">
    <source>
        <dbReference type="ARBA" id="ARBA00023136"/>
    </source>
</evidence>
<gene>
    <name evidence="8" type="ORF">Abci_010_002</name>
    <name evidence="9" type="ORF">ACI01nite_09690</name>
</gene>
<dbReference type="InterPro" id="IPR050545">
    <property type="entry name" value="Mycobact_MmpL"/>
</dbReference>
<dbReference type="Proteomes" id="UP000032671">
    <property type="component" value="Unassembled WGS sequence"/>
</dbReference>
<feature type="transmembrane region" description="Helical" evidence="6">
    <location>
        <begin position="274"/>
        <end position="292"/>
    </location>
</feature>
<feature type="transmembrane region" description="Helical" evidence="6">
    <location>
        <begin position="837"/>
        <end position="857"/>
    </location>
</feature>
<feature type="transmembrane region" description="Helical" evidence="6">
    <location>
        <begin position="379"/>
        <end position="398"/>
    </location>
</feature>
<evidence type="ECO:0000313" key="8">
    <source>
        <dbReference type="EMBL" id="GAN60137.1"/>
    </source>
</evidence>
<dbReference type="Proteomes" id="UP000321891">
    <property type="component" value="Unassembled WGS sequence"/>
</dbReference>
<dbReference type="InterPro" id="IPR004869">
    <property type="entry name" value="MMPL_dom"/>
</dbReference>
<dbReference type="SUPFAM" id="SSF82866">
    <property type="entry name" value="Multidrug efflux transporter AcrB transmembrane domain"/>
    <property type="match status" value="2"/>
</dbReference>
<feature type="transmembrane region" description="Helical" evidence="6">
    <location>
        <begin position="769"/>
        <end position="793"/>
    </location>
</feature>
<evidence type="ECO:0000256" key="6">
    <source>
        <dbReference type="SAM" id="Phobius"/>
    </source>
</evidence>
<feature type="transmembrane region" description="Helical" evidence="6">
    <location>
        <begin position="458"/>
        <end position="478"/>
    </location>
</feature>
<evidence type="ECO:0000259" key="7">
    <source>
        <dbReference type="PROSITE" id="PS50156"/>
    </source>
</evidence>
<dbReference type="PROSITE" id="PS50156">
    <property type="entry name" value="SSD"/>
    <property type="match status" value="1"/>
</dbReference>
<organism evidence="8 10">
    <name type="scientific">Acetobacter cibinongensis</name>
    <dbReference type="NCBI Taxonomy" id="146475"/>
    <lineage>
        <taxon>Bacteria</taxon>
        <taxon>Pseudomonadati</taxon>
        <taxon>Pseudomonadota</taxon>
        <taxon>Alphaproteobacteria</taxon>
        <taxon>Acetobacterales</taxon>
        <taxon>Acetobacteraceae</taxon>
        <taxon>Acetobacter</taxon>
    </lineage>
</organism>
<evidence type="ECO:0000313" key="10">
    <source>
        <dbReference type="Proteomes" id="UP000032671"/>
    </source>
</evidence>
<accession>A0A0D6N2A5</accession>
<feature type="transmembrane region" description="Helical" evidence="6">
    <location>
        <begin position="404"/>
        <end position="427"/>
    </location>
</feature>
<feature type="transmembrane region" description="Helical" evidence="6">
    <location>
        <begin position="715"/>
        <end position="735"/>
    </location>
</feature>
<keyword evidence="5 6" id="KW-0472">Membrane</keyword>
<evidence type="ECO:0000256" key="4">
    <source>
        <dbReference type="ARBA" id="ARBA00022989"/>
    </source>
</evidence>
<dbReference type="Gene3D" id="1.20.1640.10">
    <property type="entry name" value="Multidrug efflux transporter AcrB transmembrane domain"/>
    <property type="match status" value="2"/>
</dbReference>
<comment type="subcellular location">
    <subcellularLocation>
        <location evidence="1">Cell membrane</location>
        <topology evidence="1">Multi-pass membrane protein</topology>
    </subcellularLocation>
</comment>
<dbReference type="InterPro" id="IPR017841">
    <property type="entry name" value="Hopanoid_biosynth_HpnN"/>
</dbReference>
<dbReference type="PANTHER" id="PTHR33406">
    <property type="entry name" value="MEMBRANE PROTEIN MJ1562-RELATED"/>
    <property type="match status" value="1"/>
</dbReference>
<reference evidence="8 10" key="1">
    <citation type="submission" date="2012-11" db="EMBL/GenBank/DDBJ databases">
        <title>Whole genome sequence of Acetobacter cibinongensis 4H-1.</title>
        <authorList>
            <person name="Azuma Y."/>
            <person name="Higashiura N."/>
            <person name="Hirakawa H."/>
            <person name="Matsushita K."/>
        </authorList>
    </citation>
    <scope>NUCLEOTIDE SEQUENCE [LARGE SCALE GENOMIC DNA]</scope>
    <source>
        <strain evidence="8 10">4H-1</strain>
    </source>
</reference>
<evidence type="ECO:0000256" key="1">
    <source>
        <dbReference type="ARBA" id="ARBA00004651"/>
    </source>
</evidence>
<dbReference type="NCBIfam" id="TIGR03480">
    <property type="entry name" value="HpnN"/>
    <property type="match status" value="1"/>
</dbReference>
<dbReference type="PANTHER" id="PTHR33406:SF13">
    <property type="entry name" value="MEMBRANE PROTEIN YDFJ"/>
    <property type="match status" value="1"/>
</dbReference>
<name>A0A0D6N2A5_9PROT</name>
<protein>
    <submittedName>
        <fullName evidence="9">RND transporter</fullName>
    </submittedName>
</protein>
<evidence type="ECO:0000313" key="9">
    <source>
        <dbReference type="EMBL" id="GEL58367.1"/>
    </source>
</evidence>
<keyword evidence="2" id="KW-1003">Cell membrane</keyword>
<comment type="caution">
    <text evidence="8">The sequence shown here is derived from an EMBL/GenBank/DDBJ whole genome shotgun (WGS) entry which is preliminary data.</text>
</comment>
<feature type="domain" description="SSD" evidence="7">
    <location>
        <begin position="300"/>
        <end position="429"/>
    </location>
</feature>
<dbReference type="InterPro" id="IPR000731">
    <property type="entry name" value="SSD"/>
</dbReference>
<keyword evidence="4 6" id="KW-1133">Transmembrane helix</keyword>
<feature type="transmembrane region" description="Helical" evidence="6">
    <location>
        <begin position="299"/>
        <end position="321"/>
    </location>
</feature>
<dbReference type="EMBL" id="BJVU01000002">
    <property type="protein sequence ID" value="GEL58367.1"/>
    <property type="molecule type" value="Genomic_DNA"/>
</dbReference>
<evidence type="ECO:0000256" key="3">
    <source>
        <dbReference type="ARBA" id="ARBA00022692"/>
    </source>
</evidence>
<evidence type="ECO:0000313" key="11">
    <source>
        <dbReference type="Proteomes" id="UP000321891"/>
    </source>
</evidence>
<dbReference type="RefSeq" id="WP_048838219.1">
    <property type="nucleotide sequence ID" value="NZ_BAMV01000010.1"/>
</dbReference>